<accession>A0A158E983</accession>
<dbReference type="Gene3D" id="3.40.190.10">
    <property type="entry name" value="Periplasmic binding protein-like II"/>
    <property type="match status" value="2"/>
</dbReference>
<keyword evidence="3" id="KW-0238">DNA-binding</keyword>
<evidence type="ECO:0000256" key="2">
    <source>
        <dbReference type="ARBA" id="ARBA00023015"/>
    </source>
</evidence>
<dbReference type="PANTHER" id="PTHR30537">
    <property type="entry name" value="HTH-TYPE TRANSCRIPTIONAL REGULATOR"/>
    <property type="match status" value="1"/>
</dbReference>
<keyword evidence="4" id="KW-0804">Transcription</keyword>
<dbReference type="CDD" id="cd08432">
    <property type="entry name" value="PBP2_GcdR_TrpI_HvrB_AmpR_like"/>
    <property type="match status" value="1"/>
</dbReference>
<dbReference type="InterPro" id="IPR036390">
    <property type="entry name" value="WH_DNA-bd_sf"/>
</dbReference>
<dbReference type="Pfam" id="PF03466">
    <property type="entry name" value="LysR_substrate"/>
    <property type="match status" value="1"/>
</dbReference>
<evidence type="ECO:0000313" key="6">
    <source>
        <dbReference type="EMBL" id="SAL03442.1"/>
    </source>
</evidence>
<dbReference type="Gene3D" id="1.10.10.10">
    <property type="entry name" value="Winged helix-like DNA-binding domain superfamily/Winged helix DNA-binding domain"/>
    <property type="match status" value="1"/>
</dbReference>
<dbReference type="EMBL" id="FCOX02000054">
    <property type="protein sequence ID" value="SAL03442.1"/>
    <property type="molecule type" value="Genomic_DNA"/>
</dbReference>
<evidence type="ECO:0000313" key="7">
    <source>
        <dbReference type="Proteomes" id="UP000071859"/>
    </source>
</evidence>
<dbReference type="PANTHER" id="PTHR30537:SF74">
    <property type="entry name" value="HTH-TYPE TRANSCRIPTIONAL REGULATOR TRPI"/>
    <property type="match status" value="1"/>
</dbReference>
<dbReference type="AlphaFoldDB" id="A0A158E983"/>
<dbReference type="Pfam" id="PF00126">
    <property type="entry name" value="HTH_1"/>
    <property type="match status" value="1"/>
</dbReference>
<name>A0A158E983_9BURK</name>
<comment type="caution">
    <text evidence="6">The sequence shown here is derived from an EMBL/GenBank/DDBJ whole genome shotgun (WGS) entry which is preliminary data.</text>
</comment>
<dbReference type="PROSITE" id="PS50931">
    <property type="entry name" value="HTH_LYSR"/>
    <property type="match status" value="1"/>
</dbReference>
<dbReference type="InterPro" id="IPR000847">
    <property type="entry name" value="LysR_HTH_N"/>
</dbReference>
<dbReference type="GO" id="GO:0006351">
    <property type="term" value="P:DNA-templated transcription"/>
    <property type="evidence" value="ECO:0007669"/>
    <property type="project" value="TreeGrafter"/>
</dbReference>
<feature type="domain" description="HTH lysR-type" evidence="5">
    <location>
        <begin position="5"/>
        <end position="62"/>
    </location>
</feature>
<dbReference type="Proteomes" id="UP000071859">
    <property type="component" value="Unassembled WGS sequence"/>
</dbReference>
<proteinExistence type="inferred from homology"/>
<evidence type="ECO:0000256" key="4">
    <source>
        <dbReference type="ARBA" id="ARBA00023163"/>
    </source>
</evidence>
<dbReference type="SUPFAM" id="SSF53850">
    <property type="entry name" value="Periplasmic binding protein-like II"/>
    <property type="match status" value="1"/>
</dbReference>
<comment type="similarity">
    <text evidence="1">Belongs to the LysR transcriptional regulatory family.</text>
</comment>
<evidence type="ECO:0000256" key="1">
    <source>
        <dbReference type="ARBA" id="ARBA00009437"/>
    </source>
</evidence>
<keyword evidence="2" id="KW-0805">Transcription regulation</keyword>
<protein>
    <submittedName>
        <fullName evidence="6">LysR family transcriptional regulator</fullName>
    </submittedName>
</protein>
<dbReference type="InterPro" id="IPR005119">
    <property type="entry name" value="LysR_subst-bd"/>
</dbReference>
<keyword evidence="7" id="KW-1185">Reference proteome</keyword>
<gene>
    <name evidence="6" type="ORF">AWB78_06590</name>
</gene>
<dbReference type="RefSeq" id="WP_062610690.1">
    <property type="nucleotide sequence ID" value="NZ_FCOX02000054.1"/>
</dbReference>
<dbReference type="InterPro" id="IPR058163">
    <property type="entry name" value="LysR-type_TF_proteobact-type"/>
</dbReference>
<dbReference type="GO" id="GO:0003700">
    <property type="term" value="F:DNA-binding transcription factor activity"/>
    <property type="evidence" value="ECO:0007669"/>
    <property type="project" value="InterPro"/>
</dbReference>
<reference evidence="6" key="1">
    <citation type="submission" date="2016-01" db="EMBL/GenBank/DDBJ databases">
        <authorList>
            <person name="Peeters C."/>
        </authorList>
    </citation>
    <scope>NUCLEOTIDE SEQUENCE</scope>
    <source>
        <strain evidence="6">LMG 29321</strain>
    </source>
</reference>
<evidence type="ECO:0000259" key="5">
    <source>
        <dbReference type="PROSITE" id="PS50931"/>
    </source>
</evidence>
<evidence type="ECO:0000256" key="3">
    <source>
        <dbReference type="ARBA" id="ARBA00023125"/>
    </source>
</evidence>
<dbReference type="GO" id="GO:0043565">
    <property type="term" value="F:sequence-specific DNA binding"/>
    <property type="evidence" value="ECO:0007669"/>
    <property type="project" value="TreeGrafter"/>
</dbReference>
<dbReference type="InterPro" id="IPR036388">
    <property type="entry name" value="WH-like_DNA-bd_sf"/>
</dbReference>
<dbReference type="PRINTS" id="PR00039">
    <property type="entry name" value="HTHLYSR"/>
</dbReference>
<dbReference type="SUPFAM" id="SSF46785">
    <property type="entry name" value="Winged helix' DNA-binding domain"/>
    <property type="match status" value="1"/>
</dbReference>
<sequence length="313" mass="34783">MNRLPPLHALRVFEAVTRLRSFTAAAAELNLTQSAVSHQISNLEEFFGFSLLDRRKRTPVPNTAGEELFAGAQAALEVIARTVAQMRDTNQNQIRMKTYPSIGFLWLMPHLCDFYLVHPGIKVSLTTVSTESPITRWDEYDYTIEYGNGEDCGLNAELLHEELLTPLCSPALCPGGSGSMKPDDLASMMMIHPTTDCGDWPRWWKAARVAPRDSGRAQKFDTDYMALAAAKRGMGVTISDPLLAASDLAEGTLLAPCDLSIRTGKGYYLVSAPDTQPSAPMVLLRDWLFSTMRKSQRIEHRMAEDSLNRRAES</sequence>
<organism evidence="6 7">
    <name type="scientific">Caballeronia calidae</name>
    <dbReference type="NCBI Taxonomy" id="1777139"/>
    <lineage>
        <taxon>Bacteria</taxon>
        <taxon>Pseudomonadati</taxon>
        <taxon>Pseudomonadota</taxon>
        <taxon>Betaproteobacteria</taxon>
        <taxon>Burkholderiales</taxon>
        <taxon>Burkholderiaceae</taxon>
        <taxon>Caballeronia</taxon>
    </lineage>
</organism>